<accession>A0A285G6H3</accession>
<evidence type="ECO:0000313" key="1">
    <source>
        <dbReference type="EMBL" id="SNY19190.1"/>
    </source>
</evidence>
<dbReference type="AlphaFoldDB" id="A0A285G6H3"/>
<name>A0A285G6H3_9FIRM</name>
<organism evidence="1 2">
    <name type="scientific">Orenia metallireducens</name>
    <dbReference type="NCBI Taxonomy" id="1413210"/>
    <lineage>
        <taxon>Bacteria</taxon>
        <taxon>Bacillati</taxon>
        <taxon>Bacillota</taxon>
        <taxon>Clostridia</taxon>
        <taxon>Halanaerobiales</taxon>
        <taxon>Halobacteroidaceae</taxon>
        <taxon>Orenia</taxon>
    </lineage>
</organism>
<dbReference type="EMBL" id="OBDZ01000005">
    <property type="protein sequence ID" value="SNY19190.1"/>
    <property type="molecule type" value="Genomic_DNA"/>
</dbReference>
<dbReference type="RefSeq" id="WP_097016915.1">
    <property type="nucleotide sequence ID" value="NZ_OBDZ01000005.1"/>
</dbReference>
<dbReference type="Proteomes" id="UP000219573">
    <property type="component" value="Unassembled WGS sequence"/>
</dbReference>
<protein>
    <submittedName>
        <fullName evidence="1">Uncharacterized protein</fullName>
    </submittedName>
</protein>
<sequence>MIKITFIDGQSIDITDDTTLIGINNSLREEKDDPFYLQQGYNSLWDNGLLLSTTDKRLGITGFILSHDCFALGEGEDKTIYMSSAVKSISVV</sequence>
<reference evidence="2" key="1">
    <citation type="submission" date="2017-09" db="EMBL/GenBank/DDBJ databases">
        <authorList>
            <person name="Varghese N."/>
            <person name="Submissions S."/>
        </authorList>
    </citation>
    <scope>NUCLEOTIDE SEQUENCE [LARGE SCALE GENOMIC DNA]</scope>
    <source>
        <strain evidence="2">MSL47</strain>
    </source>
</reference>
<proteinExistence type="predicted"/>
<keyword evidence="2" id="KW-1185">Reference proteome</keyword>
<evidence type="ECO:0000313" key="2">
    <source>
        <dbReference type="Proteomes" id="UP000219573"/>
    </source>
</evidence>
<gene>
    <name evidence="1" type="ORF">SAMN06265827_10578</name>
</gene>